<keyword evidence="2" id="KW-1133">Transmembrane helix</keyword>
<evidence type="ECO:0000256" key="1">
    <source>
        <dbReference type="SAM" id="Coils"/>
    </source>
</evidence>
<keyword evidence="6" id="KW-1185">Reference proteome</keyword>
<feature type="domain" description="DUF7088" evidence="4">
    <location>
        <begin position="36"/>
        <end position="134"/>
    </location>
</feature>
<organism evidence="5 6">
    <name type="scientific">Planctobacterium marinum</name>
    <dbReference type="NCBI Taxonomy" id="1631968"/>
    <lineage>
        <taxon>Bacteria</taxon>
        <taxon>Pseudomonadati</taxon>
        <taxon>Pseudomonadota</taxon>
        <taxon>Gammaproteobacteria</taxon>
        <taxon>Alteromonadales</taxon>
        <taxon>Alteromonadaceae</taxon>
        <taxon>Planctobacterium</taxon>
    </lineage>
</organism>
<evidence type="ECO:0000313" key="5">
    <source>
        <dbReference type="EMBL" id="BDX07561.1"/>
    </source>
</evidence>
<evidence type="ECO:0000259" key="3">
    <source>
        <dbReference type="Pfam" id="PF09822"/>
    </source>
</evidence>
<sequence length="612" mass="66880">MKFSNTVTYPLLAVLFFGLVLLSNQLFKSARIDLTENQVYSLSGGSKSILSEIDEPIELYFFFSDKASEGLTTIRNYADRVESLLQEYESASNGKIKLHLIDPEPFSEAEDLANDYGLTAASAGMGMDPIYLGLAGSNALDDEKIIPFFDPSKEQFLEYDLSQLIYELSDPEPVKVGLITGLSLTGGQNPMTGQFDPAWTIYEQIQQLYQLEDVDSSAQSLPEGLDVLLLIHPKGLSDEMLYAIDQFALNGGKILAFVDEHHESDPMAAMSGMAGANSSNINRLISAWGIEVDAEKVLLDAALGLDIRTQTGGITKHLGFVGLQAPGFDDEDVTTANLDSINGASFGVITLLPEATTTITPLLQSSEYAATGSSMAYAMTRDPEQLFGQFDQAQAAQHNLAVRLSGSAPSAFEGKPETAQSAAEHLSQTDKLNVIVVADTDMLTDRFWVNKSNFFGQMIASPFADNGAFVTNAIENLGGNNALISIRSRGTFARPFEKVDELTVKAEARFREQEQALEEQLAQTEQQLAELQTSGGEDGLLVLNEEQQAAIDSFMDKKIQIRKELREVRHQLDKDIESLGAQLKLINIIVAPLILVLAVFFLRRSFRLRGAA</sequence>
<dbReference type="RefSeq" id="WP_338293596.1">
    <property type="nucleotide sequence ID" value="NZ_AP027272.1"/>
</dbReference>
<evidence type="ECO:0000259" key="4">
    <source>
        <dbReference type="Pfam" id="PF23357"/>
    </source>
</evidence>
<dbReference type="KEGG" id="pmaw:MACH26_30820"/>
<name>A0AA48KQA7_9ALTE</name>
<gene>
    <name evidence="5" type="ORF">MACH26_30820</name>
</gene>
<feature type="domain" description="ABC-type uncharacterised transport system" evidence="3">
    <location>
        <begin position="175"/>
        <end position="473"/>
    </location>
</feature>
<evidence type="ECO:0000256" key="2">
    <source>
        <dbReference type="SAM" id="Phobius"/>
    </source>
</evidence>
<protein>
    <recommendedName>
        <fullName evidence="7">ABC transporter</fullName>
    </recommendedName>
</protein>
<keyword evidence="1" id="KW-0175">Coiled coil</keyword>
<reference evidence="5" key="1">
    <citation type="submission" date="2023-01" db="EMBL/GenBank/DDBJ databases">
        <title>Complete genome sequence of Planctobacterium marinum strain Dej080120_11.</title>
        <authorList>
            <person name="Ueki S."/>
            <person name="Maruyama F."/>
        </authorList>
    </citation>
    <scope>NUCLEOTIDE SEQUENCE</scope>
    <source>
        <strain evidence="5">Dej080120_11</strain>
    </source>
</reference>
<feature type="transmembrane region" description="Helical" evidence="2">
    <location>
        <begin position="585"/>
        <end position="602"/>
    </location>
</feature>
<dbReference type="InterPro" id="IPR019196">
    <property type="entry name" value="ABC_transp_unknown"/>
</dbReference>
<dbReference type="Proteomes" id="UP001333710">
    <property type="component" value="Chromosome"/>
</dbReference>
<proteinExistence type="predicted"/>
<dbReference type="AlphaFoldDB" id="A0AA48KQA7"/>
<feature type="coiled-coil region" evidence="1">
    <location>
        <begin position="503"/>
        <end position="534"/>
    </location>
</feature>
<evidence type="ECO:0008006" key="7">
    <source>
        <dbReference type="Google" id="ProtNLM"/>
    </source>
</evidence>
<accession>A0AA48KQA7</accession>
<dbReference type="Pfam" id="PF23357">
    <property type="entry name" value="DUF7088"/>
    <property type="match status" value="1"/>
</dbReference>
<dbReference type="InterPro" id="IPR055396">
    <property type="entry name" value="DUF7088"/>
</dbReference>
<keyword evidence="2" id="KW-0812">Transmembrane</keyword>
<dbReference type="Pfam" id="PF09822">
    <property type="entry name" value="ABC_transp_aux"/>
    <property type="match status" value="1"/>
</dbReference>
<keyword evidence="2" id="KW-0472">Membrane</keyword>
<dbReference type="EMBL" id="AP027272">
    <property type="protein sequence ID" value="BDX07561.1"/>
    <property type="molecule type" value="Genomic_DNA"/>
</dbReference>
<evidence type="ECO:0000313" key="6">
    <source>
        <dbReference type="Proteomes" id="UP001333710"/>
    </source>
</evidence>